<evidence type="ECO:0000313" key="1">
    <source>
        <dbReference type="EMBL" id="KAJ9090898.1"/>
    </source>
</evidence>
<dbReference type="EMBL" id="JASBWT010000077">
    <property type="protein sequence ID" value="KAJ9090898.1"/>
    <property type="molecule type" value="Genomic_DNA"/>
</dbReference>
<name>A0ACC2UVM1_9TREE</name>
<proteinExistence type="predicted"/>
<gene>
    <name evidence="1" type="ORF">QFC21_007357</name>
</gene>
<dbReference type="Proteomes" id="UP001227268">
    <property type="component" value="Unassembled WGS sequence"/>
</dbReference>
<protein>
    <submittedName>
        <fullName evidence="1">Uncharacterized protein</fullName>
    </submittedName>
</protein>
<accession>A0ACC2UVM1</accession>
<keyword evidence="2" id="KW-1185">Reference proteome</keyword>
<evidence type="ECO:0000313" key="2">
    <source>
        <dbReference type="Proteomes" id="UP001227268"/>
    </source>
</evidence>
<comment type="caution">
    <text evidence="1">The sequence shown here is derived from an EMBL/GenBank/DDBJ whole genome shotgun (WGS) entry which is preliminary data.</text>
</comment>
<sequence length="243" mass="26428">MLKRPSAHARDPDEIIVYWIIVCQGFRYSAIFGQGEEKLDPLHSFLRFLMGPVFSYIKPVTYRSLEPSELGRVVKVLAWTAPMAALLLKRLAQMWAEGNIGRVWDDYLTAVEADEKMFPSSSEDSASGDDSSEDGSENDSTSGSDTGTDLSNPSTTNGRSEPDKEDRPDSPANKAGGDERGGAKVRAIVAEDGLEATQVDAQAMDTAPPSKEQVRDNETDQDSFVSDDLMLASLAQEEATTNA</sequence>
<organism evidence="1 2">
    <name type="scientific">Naganishia friedmannii</name>
    <dbReference type="NCBI Taxonomy" id="89922"/>
    <lineage>
        <taxon>Eukaryota</taxon>
        <taxon>Fungi</taxon>
        <taxon>Dikarya</taxon>
        <taxon>Basidiomycota</taxon>
        <taxon>Agaricomycotina</taxon>
        <taxon>Tremellomycetes</taxon>
        <taxon>Filobasidiales</taxon>
        <taxon>Filobasidiaceae</taxon>
        <taxon>Naganishia</taxon>
    </lineage>
</organism>
<reference evidence="1" key="1">
    <citation type="submission" date="2023-04" db="EMBL/GenBank/DDBJ databases">
        <title>Draft Genome sequencing of Naganishia species isolated from polar environments using Oxford Nanopore Technology.</title>
        <authorList>
            <person name="Leo P."/>
            <person name="Venkateswaran K."/>
        </authorList>
    </citation>
    <scope>NUCLEOTIDE SEQUENCE</scope>
    <source>
        <strain evidence="1">MNA-CCFEE 5423</strain>
    </source>
</reference>